<evidence type="ECO:0000259" key="1">
    <source>
        <dbReference type="Pfam" id="PF18765"/>
    </source>
</evidence>
<dbReference type="InterPro" id="IPR041633">
    <property type="entry name" value="Polbeta"/>
</dbReference>
<dbReference type="Pfam" id="PF18765">
    <property type="entry name" value="Polbeta"/>
    <property type="match status" value="1"/>
</dbReference>
<dbReference type="RefSeq" id="WP_213125952.1">
    <property type="nucleotide sequence ID" value="NZ_JAGYPG010000003.1"/>
</dbReference>
<evidence type="ECO:0000313" key="3">
    <source>
        <dbReference type="Proteomes" id="UP000681414"/>
    </source>
</evidence>
<name>A0A942YIQ6_9BACI</name>
<feature type="domain" description="Polymerase beta nucleotidyltransferase" evidence="1">
    <location>
        <begin position="11"/>
        <end position="58"/>
    </location>
</feature>
<keyword evidence="3" id="KW-1185">Reference proteome</keyword>
<dbReference type="SUPFAM" id="SSF81301">
    <property type="entry name" value="Nucleotidyltransferase"/>
    <property type="match status" value="1"/>
</dbReference>
<gene>
    <name evidence="2" type="ORF">KHA97_16895</name>
</gene>
<sequence>MEKHHNELLESIIDVIKTKYPNDISILFIYGSVVNGTANENSDLDMIFVPKTERGWNLATTFILNGSGNDLWGVNWDRLESFANFDDMRVSILANSRLVYYASEEDRERYEKLKRQIAMIQKGSLTPELIEKANQHLSRAKQYYAELCFDKNLSAAGDIILEISDTLCLLNNTFLHFGEKHLSRELSMLNRLPEGFNEILHEVTAAKNHEQIQKACSYLINCVDAIFKTIKSEHLPTISMSHFRGLYEEISSLWNKIRYSCEKGDAFSAFLAATNLQSELDYVQEQTRIHNPDLNFIQHYDPDNLSSFVLAANKAEETFVRLLKESNVPIDSFNNVGDFKNMLMNLGTACSSSG</sequence>
<dbReference type="EMBL" id="JAGYPG010000003">
    <property type="protein sequence ID" value="MBS4196730.1"/>
    <property type="molecule type" value="Genomic_DNA"/>
</dbReference>
<dbReference type="CDD" id="cd05403">
    <property type="entry name" value="NT_KNTase_like"/>
    <property type="match status" value="1"/>
</dbReference>
<dbReference type="Gene3D" id="3.30.460.10">
    <property type="entry name" value="Beta Polymerase, domain 2"/>
    <property type="match status" value="1"/>
</dbReference>
<proteinExistence type="predicted"/>
<dbReference type="AlphaFoldDB" id="A0A942YIQ6"/>
<comment type="caution">
    <text evidence="2">The sequence shown here is derived from an EMBL/GenBank/DDBJ whole genome shotgun (WGS) entry which is preliminary data.</text>
</comment>
<accession>A0A942YIQ6</accession>
<organism evidence="2 3">
    <name type="scientific">Lederbergia citri</name>
    <dbReference type="NCBI Taxonomy" id="2833580"/>
    <lineage>
        <taxon>Bacteria</taxon>
        <taxon>Bacillati</taxon>
        <taxon>Bacillota</taxon>
        <taxon>Bacilli</taxon>
        <taxon>Bacillales</taxon>
        <taxon>Bacillaceae</taxon>
        <taxon>Lederbergia</taxon>
    </lineage>
</organism>
<evidence type="ECO:0000313" key="2">
    <source>
        <dbReference type="EMBL" id="MBS4196730.1"/>
    </source>
</evidence>
<protein>
    <submittedName>
        <fullName evidence="2">Nucleotidyltransferase domain-containing protein</fullName>
    </submittedName>
</protein>
<dbReference type="Proteomes" id="UP000681414">
    <property type="component" value="Unassembled WGS sequence"/>
</dbReference>
<reference evidence="2 3" key="1">
    <citation type="submission" date="2021-05" db="EMBL/GenBank/DDBJ databases">
        <title>Novel Bacillus species.</title>
        <authorList>
            <person name="Liu G."/>
        </authorList>
    </citation>
    <scope>NUCLEOTIDE SEQUENCE [LARGE SCALE GENOMIC DNA]</scope>
    <source>
        <strain evidence="3">FJAT-49780</strain>
    </source>
</reference>
<dbReference type="InterPro" id="IPR043519">
    <property type="entry name" value="NT_sf"/>
</dbReference>